<dbReference type="Gene3D" id="1.25.40.10">
    <property type="entry name" value="Tetratricopeptide repeat domain"/>
    <property type="match status" value="2"/>
</dbReference>
<dbReference type="PROSITE" id="PS50005">
    <property type="entry name" value="TPR"/>
    <property type="match status" value="3"/>
</dbReference>
<feature type="repeat" description="TPR" evidence="1">
    <location>
        <begin position="552"/>
        <end position="585"/>
    </location>
</feature>
<dbReference type="Gene3D" id="3.40.50.300">
    <property type="entry name" value="P-loop containing nucleotide triphosphate hydrolases"/>
    <property type="match status" value="1"/>
</dbReference>
<dbReference type="AlphaFoldDB" id="A0A316I4D1"/>
<dbReference type="InterPro" id="IPR019734">
    <property type="entry name" value="TPR_rpt"/>
</dbReference>
<keyword evidence="1" id="KW-0802">TPR repeat</keyword>
<dbReference type="Pfam" id="PF13424">
    <property type="entry name" value="TPR_12"/>
    <property type="match status" value="3"/>
</dbReference>
<dbReference type="InterPro" id="IPR011990">
    <property type="entry name" value="TPR-like_helical_dom_sf"/>
</dbReference>
<accession>A0A316I4D1</accession>
<evidence type="ECO:0000313" key="4">
    <source>
        <dbReference type="EMBL" id="PWK87863.1"/>
    </source>
</evidence>
<feature type="region of interest" description="Disordered" evidence="2">
    <location>
        <begin position="752"/>
        <end position="776"/>
    </location>
</feature>
<evidence type="ECO:0000256" key="1">
    <source>
        <dbReference type="PROSITE-ProRule" id="PRU00339"/>
    </source>
</evidence>
<proteinExistence type="predicted"/>
<dbReference type="SUPFAM" id="SSF52540">
    <property type="entry name" value="P-loop containing nucleoside triphosphate hydrolases"/>
    <property type="match status" value="1"/>
</dbReference>
<dbReference type="EMBL" id="QGHB01000003">
    <property type="protein sequence ID" value="PWK87863.1"/>
    <property type="molecule type" value="Genomic_DNA"/>
</dbReference>
<reference evidence="4 5" key="1">
    <citation type="submission" date="2018-05" db="EMBL/GenBank/DDBJ databases">
        <title>Genomic Encyclopedia of Type Strains, Phase IV (KMG-IV): sequencing the most valuable type-strain genomes for metagenomic binning, comparative biology and taxonomic classification.</title>
        <authorList>
            <person name="Goeker M."/>
        </authorList>
    </citation>
    <scope>NUCLEOTIDE SEQUENCE [LARGE SCALE GENOMIC DNA]</scope>
    <source>
        <strain evidence="4 5">DSM 45480</strain>
    </source>
</reference>
<dbReference type="SUPFAM" id="SSF48452">
    <property type="entry name" value="TPR-like"/>
    <property type="match status" value="2"/>
</dbReference>
<evidence type="ECO:0000256" key="2">
    <source>
        <dbReference type="SAM" id="MobiDB-lite"/>
    </source>
</evidence>
<dbReference type="GO" id="GO:0043531">
    <property type="term" value="F:ADP binding"/>
    <property type="evidence" value="ECO:0007669"/>
    <property type="project" value="InterPro"/>
</dbReference>
<dbReference type="Proteomes" id="UP000246005">
    <property type="component" value="Unassembled WGS sequence"/>
</dbReference>
<sequence>MDAELVVHIARVLLGEEDATAAEWRLAHQVITGVATEAEIVRVNSSLPDDIAEFTGRADELDMILAGPGVVVIEGMAGVGKTVLATRAAHLLLRQGNYSDLQLSVNLRGYDRERPPADPAAVLDGFLRHLGLSGDRIHAMSLAARGAAFRKLLVGRKALVLLDNAMSEDQVRPLLPESPDALVLVTSRRTLPELPGARRLPLTVFGQNEVLDLLRRSAGADLIAADLDTATRIGELVGRLPLAVGLVAGIIADRPHWTLADHLLRLTERHDHRHLDSGVELALDLSYRALPAGHQRTFRLTALHPGPDFGADAAAALAGVDPDLAQRHLDDLLADHLLQLKAPSRYELHDLVRVFADARVVDEEPKSAQREALTRLFDHYLQTAAAARNTLNPAERHECAPVASVADARAWLETEHTNLMAIADHTARHGWHRHTARLMTILAKHLDMTGRHHDAITLYQHVLNTGDLADQGAALHNLGRVHWRLGDHDSSLDHFARALEIHRATGNRAGEAAAFNNMGNVHQRLGHYALALQLYLRALVLRRELGDRVGEGATVGNVGIIYHRMGRYQEAFLHYRQALVIRREVGDREGEGAVLANIAETHQCLQQWRPARDHYEQALAIFDELDDRSNRSYALAYLAQVLMRLGFTKLALDHHDEALALAREVGELSVETEALNRYGETLTALGRPASARPFHERALELASQTGIRFERARALDGLAAALSRAGRHEEALRHRAEAVALFADLNLPVPSASRESARPLDTGRAATPGSPAPAAR</sequence>
<protein>
    <submittedName>
        <fullName evidence="4">Tetratricopeptide (TPR) repeat protein</fullName>
    </submittedName>
</protein>
<feature type="repeat" description="TPR" evidence="1">
    <location>
        <begin position="472"/>
        <end position="505"/>
    </location>
</feature>
<gene>
    <name evidence="4" type="ORF">C8D88_10359</name>
</gene>
<dbReference type="PRINTS" id="PR00364">
    <property type="entry name" value="DISEASERSIST"/>
</dbReference>
<organism evidence="4 5">
    <name type="scientific">Lentzea atacamensis</name>
    <dbReference type="NCBI Taxonomy" id="531938"/>
    <lineage>
        <taxon>Bacteria</taxon>
        <taxon>Bacillati</taxon>
        <taxon>Actinomycetota</taxon>
        <taxon>Actinomycetes</taxon>
        <taxon>Pseudonocardiales</taxon>
        <taxon>Pseudonocardiaceae</taxon>
        <taxon>Lentzea</taxon>
    </lineage>
</organism>
<evidence type="ECO:0000313" key="5">
    <source>
        <dbReference type="Proteomes" id="UP000246005"/>
    </source>
</evidence>
<dbReference type="PANTHER" id="PTHR10098">
    <property type="entry name" value="RAPSYN-RELATED"/>
    <property type="match status" value="1"/>
</dbReference>
<feature type="repeat" description="TPR" evidence="1">
    <location>
        <begin position="512"/>
        <end position="545"/>
    </location>
</feature>
<dbReference type="InterPro" id="IPR002182">
    <property type="entry name" value="NB-ARC"/>
</dbReference>
<dbReference type="Pfam" id="PF00931">
    <property type="entry name" value="NB-ARC"/>
    <property type="match status" value="1"/>
</dbReference>
<dbReference type="SMART" id="SM00028">
    <property type="entry name" value="TPR"/>
    <property type="match status" value="7"/>
</dbReference>
<dbReference type="InterPro" id="IPR027417">
    <property type="entry name" value="P-loop_NTPase"/>
</dbReference>
<evidence type="ECO:0000259" key="3">
    <source>
        <dbReference type="Pfam" id="PF00931"/>
    </source>
</evidence>
<name>A0A316I4D1_9PSEU</name>
<feature type="domain" description="NB-ARC" evidence="3">
    <location>
        <begin position="67"/>
        <end position="189"/>
    </location>
</feature>
<comment type="caution">
    <text evidence="4">The sequence shown here is derived from an EMBL/GenBank/DDBJ whole genome shotgun (WGS) entry which is preliminary data.</text>
</comment>